<name>A0A2H8TWC1_9HEMI</name>
<dbReference type="GO" id="GO:0005684">
    <property type="term" value="C:U2-type spliceosomal complex"/>
    <property type="evidence" value="ECO:0007669"/>
    <property type="project" value="TreeGrafter"/>
</dbReference>
<dbReference type="EMBL" id="GFXV01006404">
    <property type="protein sequence ID" value="MBW18209.1"/>
    <property type="molecule type" value="Transcribed_RNA"/>
</dbReference>
<dbReference type="AlphaFoldDB" id="A0A2H8TWC1"/>
<dbReference type="PANTHER" id="PTHR31551">
    <property type="entry name" value="PRE-MRNA-SPLICING FACTOR CWF18"/>
    <property type="match status" value="1"/>
</dbReference>
<gene>
    <name evidence="2" type="primary">CCDC12_1</name>
</gene>
<proteinExistence type="predicted"/>
<organism evidence="2">
    <name type="scientific">Melanaphis sacchari</name>
    <dbReference type="NCBI Taxonomy" id="742174"/>
    <lineage>
        <taxon>Eukaryota</taxon>
        <taxon>Metazoa</taxon>
        <taxon>Ecdysozoa</taxon>
        <taxon>Arthropoda</taxon>
        <taxon>Hexapoda</taxon>
        <taxon>Insecta</taxon>
        <taxon>Pterygota</taxon>
        <taxon>Neoptera</taxon>
        <taxon>Paraneoptera</taxon>
        <taxon>Hemiptera</taxon>
        <taxon>Sternorrhyncha</taxon>
        <taxon>Aphidomorpha</taxon>
        <taxon>Aphidoidea</taxon>
        <taxon>Aphididae</taxon>
        <taxon>Aphidini</taxon>
        <taxon>Melanaphis</taxon>
    </lineage>
</organism>
<feature type="compositionally biased region" description="Polar residues" evidence="1">
    <location>
        <begin position="1"/>
        <end position="10"/>
    </location>
</feature>
<dbReference type="OrthoDB" id="10261348at2759"/>
<evidence type="ECO:0000256" key="1">
    <source>
        <dbReference type="SAM" id="MobiDB-lite"/>
    </source>
</evidence>
<protein>
    <submittedName>
        <fullName evidence="2">Coiled-coil domain-containing protein 12</fullName>
    </submittedName>
</protein>
<evidence type="ECO:0000313" key="2">
    <source>
        <dbReference type="EMBL" id="MBW18209.1"/>
    </source>
</evidence>
<feature type="compositionally biased region" description="Basic and acidic residues" evidence="1">
    <location>
        <begin position="16"/>
        <end position="49"/>
    </location>
</feature>
<dbReference type="InterPro" id="IPR013169">
    <property type="entry name" value="mRNA_splic_Cwf18-like"/>
</dbReference>
<dbReference type="GO" id="GO:0071014">
    <property type="term" value="C:post-mRNA release spliceosomal complex"/>
    <property type="evidence" value="ECO:0007669"/>
    <property type="project" value="TreeGrafter"/>
</dbReference>
<dbReference type="Pfam" id="PF08315">
    <property type="entry name" value="cwf18"/>
    <property type="match status" value="1"/>
</dbReference>
<reference evidence="2" key="1">
    <citation type="submission" date="2017-10" db="EMBL/GenBank/DDBJ databases">
        <title>Transcriptome Assembly of Sugarcane Aphid Adults.</title>
        <authorList>
            <person name="Scully E.D."/>
            <person name="Palmer N.A."/>
            <person name="Geib S.M."/>
            <person name="Sarath G."/>
            <person name="Sattler S.E."/>
        </authorList>
    </citation>
    <scope>NUCLEOTIDE SEQUENCE</scope>
    <source>
        <tissue evidence="2">Whole body</tissue>
    </source>
</reference>
<dbReference type="PANTHER" id="PTHR31551:SF1">
    <property type="entry name" value="COILED-COIL DOMAIN-CONTAINING PROTEIN 12"/>
    <property type="match status" value="1"/>
</dbReference>
<feature type="region of interest" description="Disordered" evidence="1">
    <location>
        <begin position="1"/>
        <end position="59"/>
    </location>
</feature>
<sequence length="165" mass="18778">MENSENQSIKVGSLEEEAKKRKERLANLKKSLENKNESKNNDDSVEKSLPKPRFKSYIPEDEGLKAELIPTPQPGDIVAEVEDQLKAGETVFTVQELDLNTLAPRKPDWDLKRDIEKRMAKLERRTQRAIAELIRDRLKGEQNIDLATAVNEGARANAQIDNDEE</sequence>
<accession>A0A2H8TWC1</accession>